<evidence type="ECO:0008006" key="5">
    <source>
        <dbReference type="Google" id="ProtNLM"/>
    </source>
</evidence>
<protein>
    <recommendedName>
        <fullName evidence="5">DUF2505 domain-containing protein</fullName>
    </recommendedName>
</protein>
<dbReference type="EMBL" id="MLQM01000036">
    <property type="protein sequence ID" value="OHV04581.1"/>
    <property type="molecule type" value="Genomic_DNA"/>
</dbReference>
<reference evidence="2 4" key="2">
    <citation type="journal article" date="2017" name="Int. J. Syst. Evol. Microbiol.">
        <title>Mycobacterium talmoniae sp. nov., a slowly growing mycobacterium isolated from human respiratory samples.</title>
        <authorList>
            <person name="Davidson R.M."/>
            <person name="DeGroote M.A."/>
            <person name="Marola J.L."/>
            <person name="Buss S."/>
            <person name="Jones V."/>
            <person name="McNeil M.R."/>
            <person name="Freifeld A.G."/>
            <person name="Elaine Epperson L."/>
            <person name="Hasan N.A."/>
            <person name="Jackson M."/>
            <person name="Iwen P.C."/>
            <person name="Salfinger M."/>
            <person name="Strong M."/>
        </authorList>
    </citation>
    <scope>NUCLEOTIDE SEQUENCE [LARGE SCALE GENOMIC DNA]</scope>
    <source>
        <strain evidence="2 4">ATCC BAA-2683</strain>
    </source>
</reference>
<evidence type="ECO:0000313" key="4">
    <source>
        <dbReference type="Proteomes" id="UP000238296"/>
    </source>
</evidence>
<reference evidence="2" key="3">
    <citation type="submission" date="2018-01" db="EMBL/GenBank/DDBJ databases">
        <authorList>
            <person name="Gaut B.S."/>
            <person name="Morton B.R."/>
            <person name="Clegg M.T."/>
            <person name="Duvall M.R."/>
        </authorList>
    </citation>
    <scope>NUCLEOTIDE SEQUENCE</scope>
    <source>
        <strain evidence="2">ATCC BAA-2683</strain>
    </source>
</reference>
<evidence type="ECO:0000313" key="1">
    <source>
        <dbReference type="EMBL" id="OHV04581.1"/>
    </source>
</evidence>
<gene>
    <name evidence="1" type="ORF">BKN37_09460</name>
    <name evidence="2" type="ORF">C1Y40_05039</name>
</gene>
<dbReference type="Proteomes" id="UP000179734">
    <property type="component" value="Unassembled WGS sequence"/>
</dbReference>
<reference evidence="1 3" key="1">
    <citation type="submission" date="2016-10" db="EMBL/GenBank/DDBJ databases">
        <title>Genome sequence of Mycobacterium talmonii.</title>
        <authorList>
            <person name="Greninger A.L."/>
            <person name="Elliott B."/>
            <person name="Vasireddy S."/>
            <person name="Vasireddy R."/>
        </authorList>
    </citation>
    <scope>NUCLEOTIDE SEQUENCE [LARGE SCALE GENOMIC DNA]</scope>
    <source>
        <strain evidence="1">MO-5499</strain>
        <strain evidence="3">NE-TNMC-100812</strain>
    </source>
</reference>
<dbReference type="RefSeq" id="WP_071024805.1">
    <property type="nucleotide sequence ID" value="NZ_MLQM01000036.1"/>
</dbReference>
<accession>A0A1S1NJH1</accession>
<dbReference type="AlphaFoldDB" id="A0A1S1NJH1"/>
<dbReference type="Pfam" id="PF10698">
    <property type="entry name" value="DUF2505"/>
    <property type="match status" value="1"/>
</dbReference>
<dbReference type="EMBL" id="PPEA01000712">
    <property type="protein sequence ID" value="PQM44800.1"/>
    <property type="molecule type" value="Genomic_DNA"/>
</dbReference>
<organism evidence="1 3">
    <name type="scientific">Mycobacterium talmoniae</name>
    <dbReference type="NCBI Taxonomy" id="1858794"/>
    <lineage>
        <taxon>Bacteria</taxon>
        <taxon>Bacillati</taxon>
        <taxon>Actinomycetota</taxon>
        <taxon>Actinomycetes</taxon>
        <taxon>Mycobacteriales</taxon>
        <taxon>Mycobacteriaceae</taxon>
        <taxon>Mycobacterium</taxon>
    </lineage>
</organism>
<dbReference type="SUPFAM" id="SSF55961">
    <property type="entry name" value="Bet v1-like"/>
    <property type="match status" value="1"/>
</dbReference>
<evidence type="ECO:0000313" key="3">
    <source>
        <dbReference type="Proteomes" id="UP000179734"/>
    </source>
</evidence>
<name>A0A1S1NJH1_9MYCO</name>
<dbReference type="InterPro" id="IPR019639">
    <property type="entry name" value="DUF2505"/>
</dbReference>
<dbReference type="Gene3D" id="3.30.530.20">
    <property type="match status" value="1"/>
</dbReference>
<proteinExistence type="predicted"/>
<keyword evidence="3" id="KW-1185">Reference proteome</keyword>
<comment type="caution">
    <text evidence="1">The sequence shown here is derived from an EMBL/GenBank/DDBJ whole genome shotgun (WGS) entry which is preliminary data.</text>
</comment>
<dbReference type="InterPro" id="IPR023393">
    <property type="entry name" value="START-like_dom_sf"/>
</dbReference>
<evidence type="ECO:0000313" key="2">
    <source>
        <dbReference type="EMBL" id="PQM44800.1"/>
    </source>
</evidence>
<dbReference type="Proteomes" id="UP000238296">
    <property type="component" value="Unassembled WGS sequence"/>
</dbReference>
<sequence>MPRSFDLSAEYHASVEQVHAAFCDEGYWLARLADSGADTATLDSMTVEPDGRVAVTTTQALYRERLPALATQFHRGDLEVVRNETWSPVRDGKAFAQVSGKVLAAPVSLSGEAQLAPTETGCRLTFTATVHVDIPLVGGKIESIIGTKLSELMTAEQRFTTRWVAESD</sequence>